<comment type="caution">
    <text evidence="3">The sequence shown here is derived from an EMBL/GenBank/DDBJ whole genome shotgun (WGS) entry which is preliminary data.</text>
</comment>
<sequence length="88" mass="10008">MVDITDPAVDDLQRIRNHIGEENPAAASRVAIQIVAACDRLEYLPERGRPGLVHGTRELVSCWPYIIVYRIADSTVEILRIWHSSQDR</sequence>
<dbReference type="Proteomes" id="UP000248257">
    <property type="component" value="Unassembled WGS sequence"/>
</dbReference>
<dbReference type="OrthoDB" id="595470at2"/>
<keyword evidence="4" id="KW-1185">Reference proteome</keyword>
<organism evidence="3 4">
    <name type="scientific">Komagataeibacter xylinus</name>
    <name type="common">Gluconacetobacter xylinus</name>
    <dbReference type="NCBI Taxonomy" id="28448"/>
    <lineage>
        <taxon>Bacteria</taxon>
        <taxon>Pseudomonadati</taxon>
        <taxon>Pseudomonadota</taxon>
        <taxon>Alphaproteobacteria</taxon>
        <taxon>Acetobacterales</taxon>
        <taxon>Acetobacteraceae</taxon>
        <taxon>Komagataeibacter</taxon>
    </lineage>
</organism>
<comment type="similarity">
    <text evidence="1">Belongs to the RelE toxin family.</text>
</comment>
<dbReference type="Gene3D" id="3.30.2310.20">
    <property type="entry name" value="RelE-like"/>
    <property type="match status" value="1"/>
</dbReference>
<dbReference type="PANTHER" id="PTHR33755">
    <property type="entry name" value="TOXIN PARE1-RELATED"/>
    <property type="match status" value="1"/>
</dbReference>
<dbReference type="Pfam" id="PF05016">
    <property type="entry name" value="ParE_toxin"/>
    <property type="match status" value="1"/>
</dbReference>
<dbReference type="EMBL" id="NKUC01000087">
    <property type="protein sequence ID" value="PYD55441.1"/>
    <property type="molecule type" value="Genomic_DNA"/>
</dbReference>
<keyword evidence="2" id="KW-1277">Toxin-antitoxin system</keyword>
<protein>
    <submittedName>
        <fullName evidence="3">Plasmid stabilization protein</fullName>
    </submittedName>
</protein>
<dbReference type="InterPro" id="IPR051803">
    <property type="entry name" value="TA_system_RelE-like_toxin"/>
</dbReference>
<gene>
    <name evidence="3" type="ORF">CFR75_16600</name>
</gene>
<evidence type="ECO:0000313" key="3">
    <source>
        <dbReference type="EMBL" id="PYD55441.1"/>
    </source>
</evidence>
<accession>A0A318PDY7</accession>
<dbReference type="InterPro" id="IPR007712">
    <property type="entry name" value="RelE/ParE_toxin"/>
</dbReference>
<proteinExistence type="inferred from homology"/>
<evidence type="ECO:0000256" key="2">
    <source>
        <dbReference type="ARBA" id="ARBA00022649"/>
    </source>
</evidence>
<reference evidence="3 4" key="1">
    <citation type="submission" date="2017-07" db="EMBL/GenBank/DDBJ databases">
        <title>A draft genome sequence of Komagataeibacter xylinus LMG 1515.</title>
        <authorList>
            <person name="Skraban J."/>
            <person name="Cleenwerck I."/>
            <person name="Vandamme P."/>
            <person name="Trcek J."/>
        </authorList>
    </citation>
    <scope>NUCLEOTIDE SEQUENCE [LARGE SCALE GENOMIC DNA]</scope>
    <source>
        <strain evidence="3 4">LMG 1515</strain>
    </source>
</reference>
<dbReference type="AlphaFoldDB" id="A0A318PDY7"/>
<evidence type="ECO:0000313" key="4">
    <source>
        <dbReference type="Proteomes" id="UP000248257"/>
    </source>
</evidence>
<evidence type="ECO:0000256" key="1">
    <source>
        <dbReference type="ARBA" id="ARBA00006226"/>
    </source>
</evidence>
<name>A0A318PDY7_KOMXY</name>
<dbReference type="InterPro" id="IPR035093">
    <property type="entry name" value="RelE/ParE_toxin_dom_sf"/>
</dbReference>